<dbReference type="InterPro" id="IPR001650">
    <property type="entry name" value="Helicase_C-like"/>
</dbReference>
<keyword evidence="4" id="KW-0238">DNA-binding</keyword>
<proteinExistence type="inferred from homology"/>
<dbReference type="GO" id="GO:0004386">
    <property type="term" value="F:helicase activity"/>
    <property type="evidence" value="ECO:0007669"/>
    <property type="project" value="UniProtKB-KW"/>
</dbReference>
<evidence type="ECO:0000256" key="1">
    <source>
        <dbReference type="ARBA" id="ARBA00005446"/>
    </source>
</evidence>
<evidence type="ECO:0000256" key="9">
    <source>
        <dbReference type="ARBA" id="ARBA00044550"/>
    </source>
</evidence>
<feature type="region of interest" description="Disordered" evidence="10">
    <location>
        <begin position="660"/>
        <end position="682"/>
    </location>
</feature>
<dbReference type="Proteomes" id="UP000636918">
    <property type="component" value="Unassembled WGS sequence"/>
</dbReference>
<keyword evidence="5" id="KW-0413">Isomerase</keyword>
<dbReference type="SMART" id="SM00490">
    <property type="entry name" value="HELICc"/>
    <property type="match status" value="1"/>
</dbReference>
<dbReference type="EMBL" id="JAERSG010000001">
    <property type="protein sequence ID" value="MBL0746555.1"/>
    <property type="molecule type" value="Genomic_DNA"/>
</dbReference>
<sequence length="729" mass="78566">MSTATAVSDDVRRSAREAAEGHLRALVGPRDGQGDAVLREDQWAAIEALAVDARRALVVQRTGWGKSAVYFVATKLLREAGAGPTVIVSPLLALMRNQIAAAERAGIRAVTINSTNIDQWQPIQDQIQAGEVDVLLVSPERLNNPGFRDEVLPRLAATCGLLVVDEAHCISDWGHDFRPDYRRLRTLLAELPAGIPVLATTATANARVTADVAEQLGVHAPSASVEEGDQRPSRESSDEVLVQRGTLDRESLRLGVVQLKTPQQRLAWLADHLAEQPGSGIVYCLTVAATQEVAGYLRDRGLEVAAYSGQTDPDERHALEQALVDGRVKALIATSALGMGFDASLGFVINLGAPQSPVAYYQQVGRAGRGTDDATVVLLPQIEDRDIWAYFASLGFPREEQVRETLAALAESDRPMSTATLETRVELGRNRLESMLKVLDVDGAVQRVQGGWVATGRSWDYDAERYARVSEAREREQQAMLDYLRTDRCRMRFLREQLDDPEAGDCGRCDNCGGLTLSTDVSEASVAEAGERLARPGVVVEPRKMWPTALAHLGLDLKGKIAEGAAPGRAVARLTDLGHGQALRALFREDTPDGPVPPPLAQAVMEVMKDWAPEWESRPDAIVVVESATRPTLTRDLAEGLSRVMQVPIVGTWAIRDHSVPPRAGQTNSAQRVAATRRRGGLDAEVPPGATVLLVDDQVATGWTLTVAAAAIRDAGASAVLPLVLATQG</sequence>
<dbReference type="CDD" id="cd06223">
    <property type="entry name" value="PRTases_typeI"/>
    <property type="match status" value="1"/>
</dbReference>
<keyword evidence="13" id="KW-0378">Hydrolase</keyword>
<evidence type="ECO:0000256" key="3">
    <source>
        <dbReference type="ARBA" id="ARBA00022840"/>
    </source>
</evidence>
<evidence type="ECO:0000256" key="4">
    <source>
        <dbReference type="ARBA" id="ARBA00023125"/>
    </source>
</evidence>
<dbReference type="InterPro" id="IPR027417">
    <property type="entry name" value="P-loop_NTPase"/>
</dbReference>
<dbReference type="PROSITE" id="PS51194">
    <property type="entry name" value="HELICASE_CTER"/>
    <property type="match status" value="1"/>
</dbReference>
<dbReference type="PANTHER" id="PTHR13710">
    <property type="entry name" value="DNA HELICASE RECQ FAMILY MEMBER"/>
    <property type="match status" value="1"/>
</dbReference>
<reference evidence="13 14" key="1">
    <citation type="submission" date="2021-01" db="EMBL/GenBank/DDBJ databases">
        <title>Genome seq and assembly of Nocardiodes sp. G10.</title>
        <authorList>
            <person name="Chhetri G."/>
        </authorList>
    </citation>
    <scope>NUCLEOTIDE SEQUENCE [LARGE SCALE GENOMIC DNA]</scope>
    <source>
        <strain evidence="13 14">G10</strain>
    </source>
</reference>
<evidence type="ECO:0000313" key="13">
    <source>
        <dbReference type="EMBL" id="MBL0746555.1"/>
    </source>
</evidence>
<gene>
    <name evidence="13" type="ORF">JI751_02950</name>
</gene>
<evidence type="ECO:0000256" key="2">
    <source>
        <dbReference type="ARBA" id="ARBA00022741"/>
    </source>
</evidence>
<comment type="caution">
    <text evidence="13">The sequence shown here is derived from an EMBL/GenBank/DDBJ whole genome shotgun (WGS) entry which is preliminary data.</text>
</comment>
<dbReference type="InterPro" id="IPR032284">
    <property type="entry name" value="RecQ_Zn-bd"/>
</dbReference>
<organism evidence="13 14">
    <name type="scientific">Nocardioides baculatus</name>
    <dbReference type="NCBI Taxonomy" id="2801337"/>
    <lineage>
        <taxon>Bacteria</taxon>
        <taxon>Bacillati</taxon>
        <taxon>Actinomycetota</taxon>
        <taxon>Actinomycetes</taxon>
        <taxon>Propionibacteriales</taxon>
        <taxon>Nocardioidaceae</taxon>
        <taxon>Nocardioides</taxon>
    </lineage>
</organism>
<dbReference type="Gene3D" id="3.40.50.2020">
    <property type="match status" value="1"/>
</dbReference>
<dbReference type="SUPFAM" id="SSF53271">
    <property type="entry name" value="PRTase-like"/>
    <property type="match status" value="1"/>
</dbReference>
<dbReference type="EC" id="5.6.2.4" evidence="7"/>
<feature type="region of interest" description="Disordered" evidence="10">
    <location>
        <begin position="219"/>
        <end position="238"/>
    </location>
</feature>
<evidence type="ECO:0000256" key="5">
    <source>
        <dbReference type="ARBA" id="ARBA00023235"/>
    </source>
</evidence>
<evidence type="ECO:0000256" key="7">
    <source>
        <dbReference type="ARBA" id="ARBA00034808"/>
    </source>
</evidence>
<keyword evidence="13" id="KW-0347">Helicase</keyword>
<feature type="domain" description="Helicase C-terminal" evidence="12">
    <location>
        <begin position="265"/>
        <end position="417"/>
    </location>
</feature>
<dbReference type="RefSeq" id="WP_201933185.1">
    <property type="nucleotide sequence ID" value="NZ_JAERSG010000001.1"/>
</dbReference>
<comment type="similarity">
    <text evidence="1">Belongs to the helicase family. RecQ subfamily.</text>
</comment>
<evidence type="ECO:0000313" key="14">
    <source>
        <dbReference type="Proteomes" id="UP000636918"/>
    </source>
</evidence>
<accession>A0ABS1L4N4</accession>
<keyword evidence="2" id="KW-0547">Nucleotide-binding</keyword>
<dbReference type="Pfam" id="PF00156">
    <property type="entry name" value="Pribosyltran"/>
    <property type="match status" value="1"/>
</dbReference>
<dbReference type="InterPro" id="IPR011545">
    <property type="entry name" value="DEAD/DEAH_box_helicase_dom"/>
</dbReference>
<feature type="compositionally biased region" description="Basic and acidic residues" evidence="10">
    <location>
        <begin position="228"/>
        <end position="237"/>
    </location>
</feature>
<protein>
    <recommendedName>
        <fullName evidence="8">ATP-dependent DNA helicase RecQ</fullName>
        <ecNumber evidence="7">5.6.2.4</ecNumber>
    </recommendedName>
    <alternativeName>
        <fullName evidence="9">DNA 3'-5' helicase RecQ</fullName>
    </alternativeName>
</protein>
<dbReference type="Pfam" id="PF16124">
    <property type="entry name" value="RecQ_Zn_bind"/>
    <property type="match status" value="1"/>
</dbReference>
<evidence type="ECO:0000256" key="6">
    <source>
        <dbReference type="ARBA" id="ARBA00034617"/>
    </source>
</evidence>
<dbReference type="Pfam" id="PF00270">
    <property type="entry name" value="DEAD"/>
    <property type="match status" value="1"/>
</dbReference>
<feature type="domain" description="Helicase ATP-binding" evidence="11">
    <location>
        <begin position="47"/>
        <end position="222"/>
    </location>
</feature>
<keyword evidence="3" id="KW-0067">ATP-binding</keyword>
<dbReference type="Pfam" id="PF00271">
    <property type="entry name" value="Helicase_C"/>
    <property type="match status" value="1"/>
</dbReference>
<evidence type="ECO:0000256" key="10">
    <source>
        <dbReference type="SAM" id="MobiDB-lite"/>
    </source>
</evidence>
<dbReference type="InterPro" id="IPR000836">
    <property type="entry name" value="PRTase_dom"/>
</dbReference>
<dbReference type="PROSITE" id="PS51192">
    <property type="entry name" value="HELICASE_ATP_BIND_1"/>
    <property type="match status" value="1"/>
</dbReference>
<dbReference type="InterPro" id="IPR029057">
    <property type="entry name" value="PRTase-like"/>
</dbReference>
<evidence type="ECO:0000259" key="12">
    <source>
        <dbReference type="PROSITE" id="PS51194"/>
    </source>
</evidence>
<keyword evidence="14" id="KW-1185">Reference proteome</keyword>
<comment type="catalytic activity">
    <reaction evidence="6">
        <text>Couples ATP hydrolysis with the unwinding of duplex DNA by translocating in the 3'-5' direction.</text>
        <dbReference type="EC" id="5.6.2.4"/>
    </reaction>
</comment>
<dbReference type="SUPFAM" id="SSF52540">
    <property type="entry name" value="P-loop containing nucleoside triphosphate hydrolases"/>
    <property type="match status" value="1"/>
</dbReference>
<dbReference type="SMART" id="SM00487">
    <property type="entry name" value="DEXDc"/>
    <property type="match status" value="1"/>
</dbReference>
<evidence type="ECO:0000256" key="8">
    <source>
        <dbReference type="ARBA" id="ARBA00044535"/>
    </source>
</evidence>
<dbReference type="Gene3D" id="3.40.50.300">
    <property type="entry name" value="P-loop containing nucleotide triphosphate hydrolases"/>
    <property type="match status" value="2"/>
</dbReference>
<dbReference type="InterPro" id="IPR014001">
    <property type="entry name" value="Helicase_ATP-bd"/>
</dbReference>
<dbReference type="PANTHER" id="PTHR13710:SF105">
    <property type="entry name" value="ATP-DEPENDENT DNA HELICASE Q1"/>
    <property type="match status" value="1"/>
</dbReference>
<name>A0ABS1L4N4_9ACTN</name>
<evidence type="ECO:0000259" key="11">
    <source>
        <dbReference type="PROSITE" id="PS51192"/>
    </source>
</evidence>